<dbReference type="RefSeq" id="XP_018291290.1">
    <property type="nucleotide sequence ID" value="XM_018435902.1"/>
</dbReference>
<dbReference type="GeneID" id="28996808"/>
<organism evidence="1 2">
    <name type="scientific">Phycomyces blakesleeanus (strain ATCC 8743b / DSM 1359 / FGSC 10004 / NBRC 33097 / NRRL 1555)</name>
    <dbReference type="NCBI Taxonomy" id="763407"/>
    <lineage>
        <taxon>Eukaryota</taxon>
        <taxon>Fungi</taxon>
        <taxon>Fungi incertae sedis</taxon>
        <taxon>Mucoromycota</taxon>
        <taxon>Mucoromycotina</taxon>
        <taxon>Mucoromycetes</taxon>
        <taxon>Mucorales</taxon>
        <taxon>Phycomycetaceae</taxon>
        <taxon>Phycomyces</taxon>
    </lineage>
</organism>
<accession>A0A163DT56</accession>
<dbReference type="VEuPathDB" id="FungiDB:PHYBLDRAFT_168603"/>
<dbReference type="Proteomes" id="UP000077315">
    <property type="component" value="Unassembled WGS sequence"/>
</dbReference>
<proteinExistence type="predicted"/>
<keyword evidence="2" id="KW-1185">Reference proteome</keyword>
<dbReference type="InParanoid" id="A0A163DT56"/>
<evidence type="ECO:0000313" key="2">
    <source>
        <dbReference type="Proteomes" id="UP000077315"/>
    </source>
</evidence>
<gene>
    <name evidence="1" type="ORF">PHYBLDRAFT_168603</name>
</gene>
<reference evidence="2" key="1">
    <citation type="submission" date="2015-06" db="EMBL/GenBank/DDBJ databases">
        <title>Expansion of signal transduction pathways in fungi by whole-genome duplication.</title>
        <authorList>
            <consortium name="DOE Joint Genome Institute"/>
            <person name="Corrochano L.M."/>
            <person name="Kuo A."/>
            <person name="Marcet-Houben M."/>
            <person name="Polaino S."/>
            <person name="Salamov A."/>
            <person name="Villalobos J.M."/>
            <person name="Alvarez M.I."/>
            <person name="Avalos J."/>
            <person name="Benito E.P."/>
            <person name="Benoit I."/>
            <person name="Burger G."/>
            <person name="Camino L.P."/>
            <person name="Canovas D."/>
            <person name="Cerda-Olmedo E."/>
            <person name="Cheng J.-F."/>
            <person name="Dominguez A."/>
            <person name="Elias M."/>
            <person name="Eslava A.P."/>
            <person name="Glaser F."/>
            <person name="Grimwood J."/>
            <person name="Gutierrez G."/>
            <person name="Heitman J."/>
            <person name="Henrissat B."/>
            <person name="Iturriaga E.A."/>
            <person name="Lang B.F."/>
            <person name="Lavin J.L."/>
            <person name="Lee S."/>
            <person name="Li W."/>
            <person name="Lindquist E."/>
            <person name="Lopez-Garcia S."/>
            <person name="Luque E.M."/>
            <person name="Marcos A.T."/>
            <person name="Martin J."/>
            <person name="McCluskey K."/>
            <person name="Medina H.R."/>
            <person name="Miralles-Duran A."/>
            <person name="Miyazaki A."/>
            <person name="Munoz-Torres E."/>
            <person name="Oguiza J.A."/>
            <person name="Ohm R."/>
            <person name="Olmedo M."/>
            <person name="Orejas M."/>
            <person name="Ortiz-Castellanos L."/>
            <person name="Pisabarro A.G."/>
            <person name="Rodriguez-Romero J."/>
            <person name="Ruiz-Herrera J."/>
            <person name="Ruiz-Vazquez R."/>
            <person name="Sanz C."/>
            <person name="Schackwitz W."/>
            <person name="Schmutz J."/>
            <person name="Shahriari M."/>
            <person name="Shelest E."/>
            <person name="Silva-Franco F."/>
            <person name="Soanes D."/>
            <person name="Syed K."/>
            <person name="Tagua V.G."/>
            <person name="Talbot N.J."/>
            <person name="Thon M."/>
            <person name="De vries R.P."/>
            <person name="Wiebenga A."/>
            <person name="Yadav J.S."/>
            <person name="Braun E.L."/>
            <person name="Baker S."/>
            <person name="Garre V."/>
            <person name="Horwitz B."/>
            <person name="Torres-Martinez S."/>
            <person name="Idnurm A."/>
            <person name="Herrera-Estrella A."/>
            <person name="Gabaldon T."/>
            <person name="Grigoriev I.V."/>
        </authorList>
    </citation>
    <scope>NUCLEOTIDE SEQUENCE [LARGE SCALE GENOMIC DNA]</scope>
    <source>
        <strain evidence="2">NRRL 1555(-)</strain>
    </source>
</reference>
<name>A0A163DT56_PHYB8</name>
<evidence type="ECO:0000313" key="1">
    <source>
        <dbReference type="EMBL" id="OAD73250.1"/>
    </source>
</evidence>
<sequence length="141" mass="16918">MSHLPGVLFFWKDSERPIDMILLQSDQSESFGKEEHLCYWQIRLTGIAEDIILSFSLTLRFSSNQYSFTITEILIWLKLKKFLRGRIEDLRLGTKICENLCRFCLFRKDFVSKFDKVPTLNYYCYLYYFGSEKLYDWGQSQ</sequence>
<dbReference type="EMBL" id="KV440981">
    <property type="protein sequence ID" value="OAD73250.1"/>
    <property type="molecule type" value="Genomic_DNA"/>
</dbReference>
<protein>
    <submittedName>
        <fullName evidence="1">Uncharacterized protein</fullName>
    </submittedName>
</protein>
<dbReference type="AlphaFoldDB" id="A0A163DT56"/>